<dbReference type="Pfam" id="PF19730">
    <property type="entry name" value="DUF6221"/>
    <property type="match status" value="1"/>
</dbReference>
<evidence type="ECO:0000313" key="2">
    <source>
        <dbReference type="EMBL" id="BBC30039.1"/>
    </source>
</evidence>
<reference evidence="2 3" key="1">
    <citation type="journal article" date="2010" name="ChemBioChem">
        <title>Cloning and characterization of the biosynthetic gene cluster of 16-membered macrolide antibiotic FD-891: involvement of a dual functional cytochrome P450 monooxygenase catalyzing epoxidation and hydroxylation.</title>
        <authorList>
            <person name="Kudo F."/>
            <person name="Motegi A."/>
            <person name="Mizoue K."/>
            <person name="Eguchi T."/>
        </authorList>
    </citation>
    <scope>NUCLEOTIDE SEQUENCE [LARGE SCALE GENOMIC DNA]</scope>
    <source>
        <strain evidence="2 3">A-8890</strain>
    </source>
</reference>
<keyword evidence="3" id="KW-1185">Reference proteome</keyword>
<name>A0ABN5VAK7_9ACTN</name>
<dbReference type="InterPro" id="IPR046193">
    <property type="entry name" value="DUF6221"/>
</dbReference>
<proteinExistence type="predicted"/>
<accession>A0ABN5VAK7</accession>
<dbReference type="Proteomes" id="UP001321542">
    <property type="component" value="Chromosome"/>
</dbReference>
<reference evidence="2 3" key="2">
    <citation type="journal article" date="2023" name="ChemBioChem">
        <title>Acyltransferase Domain Exchange between Two Independent Type I Polyketide Synthases in the Same Producer Strain of Macrolide Antibiotics.</title>
        <authorList>
            <person name="Kudo F."/>
            <person name="Kishikawa K."/>
            <person name="Tsuboi K."/>
            <person name="Kido T."/>
            <person name="Usui T."/>
            <person name="Hashimoto J."/>
            <person name="Shin-Ya K."/>
            <person name="Miyanaga A."/>
            <person name="Eguchi T."/>
        </authorList>
    </citation>
    <scope>NUCLEOTIDE SEQUENCE [LARGE SCALE GENOMIC DNA]</scope>
    <source>
        <strain evidence="2 3">A-8890</strain>
    </source>
</reference>
<evidence type="ECO:0000313" key="3">
    <source>
        <dbReference type="Proteomes" id="UP001321542"/>
    </source>
</evidence>
<organism evidence="2 3">
    <name type="scientific">Streptomyces graminofaciens</name>
    <dbReference type="NCBI Taxonomy" id="68212"/>
    <lineage>
        <taxon>Bacteria</taxon>
        <taxon>Bacillati</taxon>
        <taxon>Actinomycetota</taxon>
        <taxon>Actinomycetes</taxon>
        <taxon>Kitasatosporales</taxon>
        <taxon>Streptomycetaceae</taxon>
        <taxon>Streptomyces</taxon>
    </lineage>
</organism>
<gene>
    <name evidence="2" type="ORF">SGFS_013330</name>
</gene>
<evidence type="ECO:0000256" key="1">
    <source>
        <dbReference type="SAM" id="MobiDB-lite"/>
    </source>
</evidence>
<sequence length="154" mass="16752">MPDLHTWITQQIANAERVARQAREDIAALLASGEINSRIAERHIALSDPANVLRRCTADRKILAEHQPFGSQWEPYACVGCGLGAGDCGDWVTEHTNDCPTLLALAEGYGLTEQQRAGLDRPAPDPPAHKPHGPAPDTSRVPAALRGPNWRPNR</sequence>
<feature type="region of interest" description="Disordered" evidence="1">
    <location>
        <begin position="113"/>
        <end position="154"/>
    </location>
</feature>
<dbReference type="EMBL" id="AP018448">
    <property type="protein sequence ID" value="BBC30039.1"/>
    <property type="molecule type" value="Genomic_DNA"/>
</dbReference>
<protein>
    <submittedName>
        <fullName evidence="2">Uncharacterized protein</fullName>
    </submittedName>
</protein>